<reference evidence="2" key="1">
    <citation type="journal article" date="2021" name="Evol. Appl.">
        <title>The genome of the Pyrenean desman and the effects of bottlenecks and inbreeding on the genomic landscape of an endangered species.</title>
        <authorList>
            <person name="Escoda L."/>
            <person name="Castresana J."/>
        </authorList>
    </citation>
    <scope>NUCLEOTIDE SEQUENCE</scope>
    <source>
        <strain evidence="2">IBE-C5619</strain>
    </source>
</reference>
<feature type="compositionally biased region" description="Basic and acidic residues" evidence="1">
    <location>
        <begin position="104"/>
        <end position="119"/>
    </location>
</feature>
<gene>
    <name evidence="2" type="ORF">J0S82_012735</name>
</gene>
<protein>
    <submittedName>
        <fullName evidence="2">Uncharacterized protein</fullName>
    </submittedName>
</protein>
<feature type="non-terminal residue" evidence="2">
    <location>
        <position position="1"/>
    </location>
</feature>
<proteinExistence type="predicted"/>
<keyword evidence="3" id="KW-1185">Reference proteome</keyword>
<evidence type="ECO:0000256" key="1">
    <source>
        <dbReference type="SAM" id="MobiDB-lite"/>
    </source>
</evidence>
<feature type="non-terminal residue" evidence="2">
    <location>
        <position position="119"/>
    </location>
</feature>
<accession>A0A8J6AW41</accession>
<feature type="region of interest" description="Disordered" evidence="1">
    <location>
        <begin position="94"/>
        <end position="119"/>
    </location>
</feature>
<dbReference type="OrthoDB" id="26899at2759"/>
<organism evidence="2 3">
    <name type="scientific">Galemys pyrenaicus</name>
    <name type="common">Iberian desman</name>
    <name type="synonym">Pyrenean desman</name>
    <dbReference type="NCBI Taxonomy" id="202257"/>
    <lineage>
        <taxon>Eukaryota</taxon>
        <taxon>Metazoa</taxon>
        <taxon>Chordata</taxon>
        <taxon>Craniata</taxon>
        <taxon>Vertebrata</taxon>
        <taxon>Euteleostomi</taxon>
        <taxon>Mammalia</taxon>
        <taxon>Eutheria</taxon>
        <taxon>Laurasiatheria</taxon>
        <taxon>Eulipotyphla</taxon>
        <taxon>Talpidae</taxon>
        <taxon>Galemys</taxon>
    </lineage>
</organism>
<dbReference type="AlphaFoldDB" id="A0A8J6AW41"/>
<comment type="caution">
    <text evidence="2">The sequence shown here is derived from an EMBL/GenBank/DDBJ whole genome shotgun (WGS) entry which is preliminary data.</text>
</comment>
<name>A0A8J6AW41_GALPY</name>
<dbReference type="EMBL" id="JAGFMF010011418">
    <property type="protein sequence ID" value="KAG8523150.1"/>
    <property type="molecule type" value="Genomic_DNA"/>
</dbReference>
<evidence type="ECO:0000313" key="2">
    <source>
        <dbReference type="EMBL" id="KAG8523150.1"/>
    </source>
</evidence>
<evidence type="ECO:0000313" key="3">
    <source>
        <dbReference type="Proteomes" id="UP000700334"/>
    </source>
</evidence>
<sequence>YSSSHSGLTGLILFSGGEYFFSFLKICQSCISSGVEIASSVALDLWLRDLKKRYCLQAEREADRTGVDEDKIVSQSHINFIYLYTIKLERESSRKRTIKTKKKMQQEQKDKDKPKGSLG</sequence>
<dbReference type="Proteomes" id="UP000700334">
    <property type="component" value="Unassembled WGS sequence"/>
</dbReference>